<name>A0A1F2P808_9EURY</name>
<dbReference type="STRING" id="1839936.SBU_000104"/>
<dbReference type="EMBL" id="LYOR01000001">
    <property type="protein sequence ID" value="OFV66811.1"/>
    <property type="molecule type" value="Genomic_DNA"/>
</dbReference>
<protein>
    <submittedName>
        <fullName evidence="1">Uncharacterized protein</fullName>
    </submittedName>
</protein>
<dbReference type="AlphaFoldDB" id="A0A1F2P808"/>
<reference evidence="1" key="1">
    <citation type="submission" date="2016-05" db="EMBL/GenBank/DDBJ databases">
        <title>Microbial consortia oxidize butane by reversing methanogenesis.</title>
        <authorList>
            <person name="Laso-Perez R."/>
            <person name="Richter M."/>
            <person name="Wegener G."/>
            <person name="Musat F."/>
        </authorList>
    </citation>
    <scope>NUCLEOTIDE SEQUENCE [LARGE SCALE GENOMIC DNA]</scope>
    <source>
        <strain evidence="1">BOX1</strain>
    </source>
</reference>
<organism evidence="1 2">
    <name type="scientific">Candidatus Syntropharchaeum butanivorans</name>
    <dbReference type="NCBI Taxonomy" id="1839936"/>
    <lineage>
        <taxon>Archaea</taxon>
        <taxon>Methanobacteriati</taxon>
        <taxon>Methanobacteriota</taxon>
        <taxon>Stenosarchaea group</taxon>
        <taxon>Methanomicrobia</taxon>
        <taxon>Methanosarcinales</taxon>
        <taxon>ANME-2 cluster</taxon>
        <taxon>Candidatus Syntropharchaeum</taxon>
    </lineage>
</organism>
<sequence length="92" mass="10683">MEKKKEEPYMDPVVLIEEKKQVPKFLVKATKLLDEKAKNRTRSGIIRFGEVYRILSPYFRLTRGEVWDLLTAMENAGLVQIVPHNGVRIVGR</sequence>
<keyword evidence="2" id="KW-1185">Reference proteome</keyword>
<comment type="caution">
    <text evidence="1">The sequence shown here is derived from an EMBL/GenBank/DDBJ whole genome shotgun (WGS) entry which is preliminary data.</text>
</comment>
<proteinExistence type="predicted"/>
<dbReference type="Proteomes" id="UP000185779">
    <property type="component" value="Unassembled WGS sequence"/>
</dbReference>
<evidence type="ECO:0000313" key="1">
    <source>
        <dbReference type="EMBL" id="OFV66811.1"/>
    </source>
</evidence>
<gene>
    <name evidence="1" type="ORF">SBU_000104</name>
</gene>
<accession>A0A1F2P808</accession>
<evidence type="ECO:0000313" key="2">
    <source>
        <dbReference type="Proteomes" id="UP000185779"/>
    </source>
</evidence>